<feature type="region of interest" description="Disordered" evidence="1">
    <location>
        <begin position="68"/>
        <end position="90"/>
    </location>
</feature>
<evidence type="ECO:0000313" key="2">
    <source>
        <dbReference type="EMBL" id="MBN8745098.1"/>
    </source>
</evidence>
<dbReference type="Proteomes" id="UP000664800">
    <property type="component" value="Unassembled WGS sequence"/>
</dbReference>
<protein>
    <submittedName>
        <fullName evidence="2">Uncharacterized protein</fullName>
    </submittedName>
</protein>
<gene>
    <name evidence="2" type="ORF">J0I24_12445</name>
</gene>
<dbReference type="EMBL" id="JAFKMR010000024">
    <property type="protein sequence ID" value="MBN8745098.1"/>
    <property type="molecule type" value="Genomic_DNA"/>
</dbReference>
<evidence type="ECO:0000256" key="1">
    <source>
        <dbReference type="SAM" id="MobiDB-lite"/>
    </source>
</evidence>
<reference evidence="2" key="1">
    <citation type="submission" date="2021-02" db="EMBL/GenBank/DDBJ databases">
        <title>Thiocyanate and organic carbon inputs drive convergent selection for specific autotrophic Afipia and Thiobacillus strains within complex microbiomes.</title>
        <authorList>
            <person name="Huddy R.J."/>
            <person name="Sachdeva R."/>
            <person name="Kadzinga F."/>
            <person name="Kantor R.S."/>
            <person name="Harrison S.T.L."/>
            <person name="Banfield J.F."/>
        </authorList>
    </citation>
    <scope>NUCLEOTIDE SEQUENCE</scope>
    <source>
        <strain evidence="2">SCN18_13_7_16_R3_B_64_19</strain>
    </source>
</reference>
<dbReference type="RefSeq" id="WP_276731443.1">
    <property type="nucleotide sequence ID" value="NZ_JAFKMR010000024.1"/>
</dbReference>
<evidence type="ECO:0000313" key="3">
    <source>
        <dbReference type="Proteomes" id="UP000664800"/>
    </source>
</evidence>
<organism evidence="2 3">
    <name type="scientific">Thiomonas arsenitoxydans (strain DSM 22701 / CIP 110005 / 3As)</name>
    <dbReference type="NCBI Taxonomy" id="426114"/>
    <lineage>
        <taxon>Bacteria</taxon>
        <taxon>Pseudomonadati</taxon>
        <taxon>Pseudomonadota</taxon>
        <taxon>Betaproteobacteria</taxon>
        <taxon>Burkholderiales</taxon>
        <taxon>Thiomonas</taxon>
    </lineage>
</organism>
<proteinExistence type="predicted"/>
<comment type="caution">
    <text evidence="2">The sequence shown here is derived from an EMBL/GenBank/DDBJ whole genome shotgun (WGS) entry which is preliminary data.</text>
</comment>
<sequence>MKQAPLSPEKMREFEEFIWRAMGRLDGSESRDLLDPESELGQIARAYYEELAEGKPWEEMADYLTPVGSDALPEHLPADPPLKSDLGLGD</sequence>
<name>A0A8I1MWY5_THIA3</name>
<accession>A0A8I1MWY5</accession>
<dbReference type="AlphaFoldDB" id="A0A8I1MWY5"/>